<protein>
    <recommendedName>
        <fullName evidence="4">Tenascin-X</fullName>
    </recommendedName>
</protein>
<sequence>MISVGAPSGRTLVRLFLCSGLLTLVALAACRDPAAAAGTALFVTTEFEPSLNVTRLRVSGTVADGTEVPTTLLPEDSSRALQSGETFRVLLDGAANGTQATVRVEGLRDGTTVIASGEATASVRDGYEVEVTVRLTSSRPTSDGGTGGGTDGGTNTFCLDCPDGCCREGFCTARTFLTCGVGGVACEACDGQRTDTCTARGTCGCGNGPACSGNTDRCNMGKCFCGPGNACGPGLACVNGACRCDPSTCNGCCEGNSCIPSPNKNQCGKGGAACKKCDKKCNPDGTCD</sequence>
<dbReference type="EMBL" id="RAWK01000010">
    <property type="protein sequence ID" value="RKH73962.1"/>
    <property type="molecule type" value="Genomic_DNA"/>
</dbReference>
<evidence type="ECO:0000313" key="3">
    <source>
        <dbReference type="Proteomes" id="UP000267003"/>
    </source>
</evidence>
<evidence type="ECO:0000313" key="2">
    <source>
        <dbReference type="EMBL" id="RKH73962.1"/>
    </source>
</evidence>
<dbReference type="OrthoDB" id="5524340at2"/>
<accession>A0A3A8R9M6</accession>
<comment type="caution">
    <text evidence="2">The sequence shown here is derived from an EMBL/GenBank/DDBJ whole genome shotgun (WGS) entry which is preliminary data.</text>
</comment>
<feature type="chain" id="PRO_5017410266" description="Tenascin-X" evidence="1">
    <location>
        <begin position="29"/>
        <end position="288"/>
    </location>
</feature>
<organism evidence="2 3">
    <name type="scientific">Corallococcus aberystwythensis</name>
    <dbReference type="NCBI Taxonomy" id="2316722"/>
    <lineage>
        <taxon>Bacteria</taxon>
        <taxon>Pseudomonadati</taxon>
        <taxon>Myxococcota</taxon>
        <taxon>Myxococcia</taxon>
        <taxon>Myxococcales</taxon>
        <taxon>Cystobacterineae</taxon>
        <taxon>Myxococcaceae</taxon>
        <taxon>Corallococcus</taxon>
    </lineage>
</organism>
<keyword evidence="3" id="KW-1185">Reference proteome</keyword>
<reference evidence="3" key="1">
    <citation type="submission" date="2018-09" db="EMBL/GenBank/DDBJ databases">
        <authorList>
            <person name="Livingstone P.G."/>
            <person name="Whitworth D.E."/>
        </authorList>
    </citation>
    <scope>NUCLEOTIDE SEQUENCE [LARGE SCALE GENOMIC DNA]</scope>
    <source>
        <strain evidence="3">AB050A</strain>
    </source>
</reference>
<feature type="signal peptide" evidence="1">
    <location>
        <begin position="1"/>
        <end position="28"/>
    </location>
</feature>
<evidence type="ECO:0000256" key="1">
    <source>
        <dbReference type="SAM" id="SignalP"/>
    </source>
</evidence>
<dbReference type="Proteomes" id="UP000267003">
    <property type="component" value="Unassembled WGS sequence"/>
</dbReference>
<proteinExistence type="predicted"/>
<name>A0A3A8R9M6_9BACT</name>
<gene>
    <name evidence="2" type="ORF">D7W81_02735</name>
</gene>
<keyword evidence="1" id="KW-0732">Signal</keyword>
<dbReference type="AlphaFoldDB" id="A0A3A8R9M6"/>
<evidence type="ECO:0008006" key="4">
    <source>
        <dbReference type="Google" id="ProtNLM"/>
    </source>
</evidence>